<accession>F7NM45</accession>
<gene>
    <name evidence="1" type="ORF">ALO_15857</name>
</gene>
<dbReference type="AlphaFoldDB" id="F7NM45"/>
<organism evidence="1 2">
    <name type="scientific">Acetonema longum DSM 6540</name>
    <dbReference type="NCBI Taxonomy" id="1009370"/>
    <lineage>
        <taxon>Bacteria</taxon>
        <taxon>Bacillati</taxon>
        <taxon>Bacillota</taxon>
        <taxon>Negativicutes</taxon>
        <taxon>Acetonemataceae</taxon>
        <taxon>Acetonema</taxon>
    </lineage>
</organism>
<name>F7NM45_9FIRM</name>
<evidence type="ECO:0000313" key="2">
    <source>
        <dbReference type="Proteomes" id="UP000003240"/>
    </source>
</evidence>
<keyword evidence="2" id="KW-1185">Reference proteome</keyword>
<reference evidence="1 2" key="1">
    <citation type="journal article" date="2011" name="EMBO J.">
        <title>Structural diversity of bacterial flagellar motors.</title>
        <authorList>
            <person name="Chen S."/>
            <person name="Beeby M."/>
            <person name="Murphy G.E."/>
            <person name="Leadbetter J.R."/>
            <person name="Hendrixson D.R."/>
            <person name="Briegel A."/>
            <person name="Li Z."/>
            <person name="Shi J."/>
            <person name="Tocheva E.I."/>
            <person name="Muller A."/>
            <person name="Dobro M.J."/>
            <person name="Jensen G.J."/>
        </authorList>
    </citation>
    <scope>NUCLEOTIDE SEQUENCE [LARGE SCALE GENOMIC DNA]</scope>
    <source>
        <strain evidence="1 2">DSM 6540</strain>
    </source>
</reference>
<dbReference type="Proteomes" id="UP000003240">
    <property type="component" value="Unassembled WGS sequence"/>
</dbReference>
<feature type="non-terminal residue" evidence="1">
    <location>
        <position position="1"/>
    </location>
</feature>
<comment type="caution">
    <text evidence="1">The sequence shown here is derived from an EMBL/GenBank/DDBJ whole genome shotgun (WGS) entry which is preliminary data.</text>
</comment>
<dbReference type="EMBL" id="AFGF01000158">
    <property type="protein sequence ID" value="EGO62900.1"/>
    <property type="molecule type" value="Genomic_DNA"/>
</dbReference>
<evidence type="ECO:0000313" key="1">
    <source>
        <dbReference type="EMBL" id="EGO62900.1"/>
    </source>
</evidence>
<proteinExistence type="predicted"/>
<sequence>EGEAVAAAVLVDLDIITFFTFKIVHSSIFVNWICSILSVNSTIF</sequence>
<protein>
    <submittedName>
        <fullName evidence="1">Uncharacterized protein</fullName>
    </submittedName>
</protein>